<reference evidence="4 5" key="1">
    <citation type="submission" date="2018-08" db="EMBL/GenBank/DDBJ databases">
        <title>Recombination of ecologically and evolutionarily significant loci maintains genetic cohesion in the Pseudomonas syringae species complex.</title>
        <authorList>
            <person name="Dillon M."/>
            <person name="Thakur S."/>
            <person name="Almeida R.N.D."/>
            <person name="Weir B.S."/>
            <person name="Guttman D.S."/>
        </authorList>
    </citation>
    <scope>NUCLEOTIDE SEQUENCE [LARGE SCALE GENOMIC DNA]</scope>
    <source>
        <strain evidence="2 4">ICMP 15201</strain>
        <strain evidence="3 5">ICMP 15203</strain>
    </source>
</reference>
<gene>
    <name evidence="3" type="ORF">ALQ51_102334</name>
    <name evidence="2" type="ORF">ALQ53_103740</name>
</gene>
<evidence type="ECO:0000313" key="3">
    <source>
        <dbReference type="EMBL" id="RMO04308.1"/>
    </source>
</evidence>
<name>A0A3M3QHI6_PSECA</name>
<accession>A0A3M3QHI6</accession>
<dbReference type="RefSeq" id="WP_007248701.1">
    <property type="nucleotide sequence ID" value="NZ_RBPH01000064.1"/>
</dbReference>
<organism evidence="3 5">
    <name type="scientific">Pseudomonas cannabina</name>
    <dbReference type="NCBI Taxonomy" id="86840"/>
    <lineage>
        <taxon>Bacteria</taxon>
        <taxon>Pseudomonadati</taxon>
        <taxon>Pseudomonadota</taxon>
        <taxon>Gammaproteobacteria</taxon>
        <taxon>Pseudomonadales</taxon>
        <taxon>Pseudomonadaceae</taxon>
        <taxon>Pseudomonas</taxon>
    </lineage>
</organism>
<evidence type="ECO:0000313" key="5">
    <source>
        <dbReference type="Proteomes" id="UP000270524"/>
    </source>
</evidence>
<evidence type="ECO:0000313" key="4">
    <source>
        <dbReference type="Proteomes" id="UP000269335"/>
    </source>
</evidence>
<feature type="transmembrane region" description="Helical" evidence="1">
    <location>
        <begin position="61"/>
        <end position="83"/>
    </location>
</feature>
<protein>
    <submittedName>
        <fullName evidence="3">Uncharacterized protein</fullName>
    </submittedName>
</protein>
<dbReference type="Proteomes" id="UP000269335">
    <property type="component" value="Unassembled WGS sequence"/>
</dbReference>
<keyword evidence="1" id="KW-1133">Transmembrane helix</keyword>
<sequence>MSGKASAKAGWWSKLGLWAAFGTIVVEKSAEWFFDTSLLSKIWSGFKGLWFWLLSDIPMPAGLVIGPLVLCLFLMASVVYYAALYSRAFDELEALRNPPLPRLSNVEHDVVMTVAGFWDNERSPDERDVRLHLNLTPIAVHAALDGLVSWKLIEPVGNRWDGFAIGLTPKGRAYVQHPDSLARRNRRLG</sequence>
<keyword evidence="1" id="KW-0812">Transmembrane</keyword>
<evidence type="ECO:0000313" key="2">
    <source>
        <dbReference type="EMBL" id="RMN83697.1"/>
    </source>
</evidence>
<comment type="caution">
    <text evidence="3">The sequence shown here is derived from an EMBL/GenBank/DDBJ whole genome shotgun (WGS) entry which is preliminary data.</text>
</comment>
<dbReference type="Proteomes" id="UP000270524">
    <property type="component" value="Unassembled WGS sequence"/>
</dbReference>
<dbReference type="EMBL" id="RBPJ01000023">
    <property type="protein sequence ID" value="RMO04308.1"/>
    <property type="molecule type" value="Genomic_DNA"/>
</dbReference>
<dbReference type="AlphaFoldDB" id="A0A3M3QHI6"/>
<evidence type="ECO:0000256" key="1">
    <source>
        <dbReference type="SAM" id="Phobius"/>
    </source>
</evidence>
<keyword evidence="1" id="KW-0472">Membrane</keyword>
<proteinExistence type="predicted"/>
<dbReference type="EMBL" id="RBPH01000064">
    <property type="protein sequence ID" value="RMN83697.1"/>
    <property type="molecule type" value="Genomic_DNA"/>
</dbReference>